<evidence type="ECO:0000259" key="2">
    <source>
        <dbReference type="Pfam" id="PF24626"/>
    </source>
</evidence>
<dbReference type="AlphaFoldDB" id="A0AAV8SJ27"/>
<dbReference type="PANTHER" id="PTHR46148:SF60">
    <property type="entry name" value="CHROMO DOMAIN-CONTAINING PROTEIN"/>
    <property type="match status" value="1"/>
</dbReference>
<protein>
    <submittedName>
        <fullName evidence="3">Uncharacterized protein</fullName>
    </submittedName>
</protein>
<dbReference type="Gene3D" id="1.10.340.70">
    <property type="match status" value="1"/>
</dbReference>
<dbReference type="Pfam" id="PF17921">
    <property type="entry name" value="Integrase_H2C2"/>
    <property type="match status" value="1"/>
</dbReference>
<evidence type="ECO:0000313" key="4">
    <source>
        <dbReference type="Proteomes" id="UP001159364"/>
    </source>
</evidence>
<dbReference type="EMBL" id="JAIWQS010000010">
    <property type="protein sequence ID" value="KAJ8752272.1"/>
    <property type="molecule type" value="Genomic_DNA"/>
</dbReference>
<dbReference type="InterPro" id="IPR041588">
    <property type="entry name" value="Integrase_H2C2"/>
</dbReference>
<comment type="caution">
    <text evidence="3">The sequence shown here is derived from an EMBL/GenBank/DDBJ whole genome shotgun (WGS) entry which is preliminary data.</text>
</comment>
<proteinExistence type="predicted"/>
<dbReference type="Proteomes" id="UP001159364">
    <property type="component" value="Linkage Group LG10"/>
</dbReference>
<evidence type="ECO:0000259" key="1">
    <source>
        <dbReference type="Pfam" id="PF17921"/>
    </source>
</evidence>
<dbReference type="SUPFAM" id="SSF54160">
    <property type="entry name" value="Chromo domain-like"/>
    <property type="match status" value="1"/>
</dbReference>
<dbReference type="InterPro" id="IPR012337">
    <property type="entry name" value="RNaseH-like_sf"/>
</dbReference>
<reference evidence="3 4" key="1">
    <citation type="submission" date="2021-09" db="EMBL/GenBank/DDBJ databases">
        <title>Genomic insights and catalytic innovation underlie evolution of tropane alkaloids biosynthesis.</title>
        <authorList>
            <person name="Wang Y.-J."/>
            <person name="Tian T."/>
            <person name="Huang J.-P."/>
            <person name="Huang S.-X."/>
        </authorList>
    </citation>
    <scope>NUCLEOTIDE SEQUENCE [LARGE SCALE GENOMIC DNA]</scope>
    <source>
        <strain evidence="3">KIB-2018</strain>
        <tissue evidence="3">Leaf</tissue>
    </source>
</reference>
<gene>
    <name evidence="3" type="ORF">K2173_003908</name>
</gene>
<keyword evidence="4" id="KW-1185">Reference proteome</keyword>
<dbReference type="InterPro" id="IPR056924">
    <property type="entry name" value="SH3_Tf2-1"/>
</dbReference>
<dbReference type="Pfam" id="PF24626">
    <property type="entry name" value="SH3_Tf2-1"/>
    <property type="match status" value="1"/>
</dbReference>
<feature type="domain" description="Integrase zinc-binding" evidence="1">
    <location>
        <begin position="1"/>
        <end position="31"/>
    </location>
</feature>
<dbReference type="PANTHER" id="PTHR46148">
    <property type="entry name" value="CHROMO DOMAIN-CONTAINING PROTEIN"/>
    <property type="match status" value="1"/>
</dbReference>
<dbReference type="SUPFAM" id="SSF53098">
    <property type="entry name" value="Ribonuclease H-like"/>
    <property type="match status" value="1"/>
</dbReference>
<dbReference type="Gene3D" id="3.30.420.10">
    <property type="entry name" value="Ribonuclease H-like superfamily/Ribonuclease H"/>
    <property type="match status" value="1"/>
</dbReference>
<evidence type="ECO:0000313" key="3">
    <source>
        <dbReference type="EMBL" id="KAJ8752272.1"/>
    </source>
</evidence>
<organism evidence="3 4">
    <name type="scientific">Erythroxylum novogranatense</name>
    <dbReference type="NCBI Taxonomy" id="1862640"/>
    <lineage>
        <taxon>Eukaryota</taxon>
        <taxon>Viridiplantae</taxon>
        <taxon>Streptophyta</taxon>
        <taxon>Embryophyta</taxon>
        <taxon>Tracheophyta</taxon>
        <taxon>Spermatophyta</taxon>
        <taxon>Magnoliopsida</taxon>
        <taxon>eudicotyledons</taxon>
        <taxon>Gunneridae</taxon>
        <taxon>Pentapetalae</taxon>
        <taxon>rosids</taxon>
        <taxon>fabids</taxon>
        <taxon>Malpighiales</taxon>
        <taxon>Erythroxylaceae</taxon>
        <taxon>Erythroxylum</taxon>
    </lineage>
</organism>
<dbReference type="InterPro" id="IPR016197">
    <property type="entry name" value="Chromo-like_dom_sf"/>
</dbReference>
<accession>A0AAV8SJ27</accession>
<dbReference type="InterPro" id="IPR036397">
    <property type="entry name" value="RNaseH_sf"/>
</dbReference>
<dbReference type="GO" id="GO:0003676">
    <property type="term" value="F:nucleic acid binding"/>
    <property type="evidence" value="ECO:0007669"/>
    <property type="project" value="InterPro"/>
</dbReference>
<name>A0AAV8SJ27_9ROSI</name>
<sequence length="260" mass="30631">MYRTLKESYWWPGMKREIVEFVARYLPCQQITAEHQKLAGMLQSLPIPEWKWEQATMDFVVGLSRTSKGHDAIWTNGQSERTIQMLEDMMRARVMEFQGSWDRHLPLIEFAYNNSYHKSIGMPPYEALYGRKCRTPLCWDEIGTAKIEGAELIECLGIVAYRLELPLDLDRIHNVFHVSILKKYLPDPSHVLEAPPVELREDLSFEVKPVQILDRQIKKLRSKEVPTVKVLWKNDKVEEMTWELEDNIRRQHPHLFVSLT</sequence>
<feature type="domain" description="Tf2-1-like SH3-like" evidence="2">
    <location>
        <begin position="153"/>
        <end position="184"/>
    </location>
</feature>